<sequence>MLTAQQLRAVIQQNRAFKRAQCILEDDWQQIDNANPLARQLITIDDLQFALALQAVQPDQQFVDVHDYASVMTFIHGHQADLAPGSQEFLLRPFK</sequence>
<dbReference type="OrthoDB" id="2298607at2"/>
<proteinExistence type="predicted"/>
<dbReference type="EMBL" id="BCMF01000007">
    <property type="protein sequence ID" value="GAW99673.1"/>
    <property type="molecule type" value="Genomic_DNA"/>
</dbReference>
<evidence type="ECO:0000313" key="2">
    <source>
        <dbReference type="Proteomes" id="UP000198374"/>
    </source>
</evidence>
<dbReference type="AlphaFoldDB" id="A0A1Z5ICZ0"/>
<protein>
    <submittedName>
        <fullName evidence="1">Uncharacterized protein</fullName>
    </submittedName>
</protein>
<reference evidence="1 2" key="1">
    <citation type="submission" date="2015-11" db="EMBL/GenBank/DDBJ databases">
        <title>Draft genome sequences of new species of the genus Lactobacillus isolated from orchardgrass silage.</title>
        <authorList>
            <person name="Tohno M."/>
            <person name="Tanizawa Y."/>
            <person name="Arita M."/>
        </authorList>
    </citation>
    <scope>NUCLEOTIDE SEQUENCE [LARGE SCALE GENOMIC DNA]</scope>
    <source>
        <strain evidence="1 2">IWT30</strain>
    </source>
</reference>
<organism evidence="1 2">
    <name type="scientific">Secundilactobacillus mixtipabuli</name>
    <dbReference type="NCBI Taxonomy" id="1435342"/>
    <lineage>
        <taxon>Bacteria</taxon>
        <taxon>Bacillati</taxon>
        <taxon>Bacillota</taxon>
        <taxon>Bacilli</taxon>
        <taxon>Lactobacillales</taxon>
        <taxon>Lactobacillaceae</taxon>
        <taxon>Secundilactobacillus</taxon>
    </lineage>
</organism>
<dbReference type="Proteomes" id="UP000198374">
    <property type="component" value="Unassembled WGS sequence"/>
</dbReference>
<dbReference type="RefSeq" id="WP_089109471.1">
    <property type="nucleotide sequence ID" value="NZ_BCMF01000007.1"/>
</dbReference>
<gene>
    <name evidence="1" type="ORF">IWT30_01643</name>
</gene>
<evidence type="ECO:0000313" key="1">
    <source>
        <dbReference type="EMBL" id="GAW99673.1"/>
    </source>
</evidence>
<keyword evidence="2" id="KW-1185">Reference proteome</keyword>
<comment type="caution">
    <text evidence="1">The sequence shown here is derived from an EMBL/GenBank/DDBJ whole genome shotgun (WGS) entry which is preliminary data.</text>
</comment>
<accession>A0A1Z5ICZ0</accession>
<name>A0A1Z5ICZ0_9LACO</name>